<gene>
    <name evidence="1" type="ORF">LIER_39558</name>
</gene>
<sequence length="151" mass="16317">MVSRVWQTIENKRSNDKGTDLALVRSVCNERLVQEHATQVDQVVTENNAKVLCGQGSKVQQSAVTVALGTTQLQQGLSRDAGADSATHQGGISDTISWTEGPVLRQVSDRLNEPQIEANKAAQMEKTTSIEPTMKISRNFSCEHGAVALGK</sequence>
<comment type="caution">
    <text evidence="1">The sequence shown here is derived from an EMBL/GenBank/DDBJ whole genome shotgun (WGS) entry which is preliminary data.</text>
</comment>
<dbReference type="Proteomes" id="UP001454036">
    <property type="component" value="Unassembled WGS sequence"/>
</dbReference>
<keyword evidence="2" id="KW-1185">Reference proteome</keyword>
<proteinExistence type="predicted"/>
<protein>
    <submittedName>
        <fullName evidence="1">Uncharacterized protein</fullName>
    </submittedName>
</protein>
<name>A0AAV3QIY0_LITER</name>
<evidence type="ECO:0000313" key="1">
    <source>
        <dbReference type="EMBL" id="GAA0163231.1"/>
    </source>
</evidence>
<dbReference type="EMBL" id="BAABME010021413">
    <property type="protein sequence ID" value="GAA0163231.1"/>
    <property type="molecule type" value="Genomic_DNA"/>
</dbReference>
<organism evidence="1 2">
    <name type="scientific">Lithospermum erythrorhizon</name>
    <name type="common">Purple gromwell</name>
    <name type="synonym">Lithospermum officinale var. erythrorhizon</name>
    <dbReference type="NCBI Taxonomy" id="34254"/>
    <lineage>
        <taxon>Eukaryota</taxon>
        <taxon>Viridiplantae</taxon>
        <taxon>Streptophyta</taxon>
        <taxon>Embryophyta</taxon>
        <taxon>Tracheophyta</taxon>
        <taxon>Spermatophyta</taxon>
        <taxon>Magnoliopsida</taxon>
        <taxon>eudicotyledons</taxon>
        <taxon>Gunneridae</taxon>
        <taxon>Pentapetalae</taxon>
        <taxon>asterids</taxon>
        <taxon>lamiids</taxon>
        <taxon>Boraginales</taxon>
        <taxon>Boraginaceae</taxon>
        <taxon>Boraginoideae</taxon>
        <taxon>Lithospermeae</taxon>
        <taxon>Lithospermum</taxon>
    </lineage>
</organism>
<evidence type="ECO:0000313" key="2">
    <source>
        <dbReference type="Proteomes" id="UP001454036"/>
    </source>
</evidence>
<accession>A0AAV3QIY0</accession>
<reference evidence="1 2" key="1">
    <citation type="submission" date="2024-01" db="EMBL/GenBank/DDBJ databases">
        <title>The complete chloroplast genome sequence of Lithospermum erythrorhizon: insights into the phylogenetic relationship among Boraginaceae species and the maternal lineages of purple gromwells.</title>
        <authorList>
            <person name="Okada T."/>
            <person name="Watanabe K."/>
        </authorList>
    </citation>
    <scope>NUCLEOTIDE SEQUENCE [LARGE SCALE GENOMIC DNA]</scope>
</reference>
<dbReference type="AlphaFoldDB" id="A0AAV3QIY0"/>